<feature type="compositionally biased region" description="Basic and acidic residues" evidence="4">
    <location>
        <begin position="712"/>
        <end position="728"/>
    </location>
</feature>
<comment type="caution">
    <text evidence="7">The sequence shown here is derived from an EMBL/GenBank/DDBJ whole genome shotgun (WGS) entry which is preliminary data.</text>
</comment>
<proteinExistence type="predicted"/>
<sequence length="1999" mass="223240">MEAAGGAALLGCPLVLVQGMTPETTRTDGGQGAQKRGKTGQAHRAVSRVTELWYQLPPEEDASAFFPALSETGVRGEQTDFPSMEEGTIQSEPELQKGIRTLGMDSVTPHEIPDGGGDLSSIQYLSEHPLNVSHSDRENETITENVTSDLAVERPSVEHLMAEDGAFLGNSVPAPVLLELLEKEVGMSAGSGSSSRRSSQTVSTNEPDRTEVPSPTQDNANIQEPTGQTKTTTGMTLEDETFRDSSEIRFDDPELERFSLGVPEQLDQSGITVRQLNRQSSPGLRDELQKKLCAEIQMEVMKREMSKVYSDGGSSSQNAAGLPDKSSHRGEDTMEGQPKAEVSSHCSIERGHHEADISQAIDTPIDEASFIRRLARPISQSTPGTFSMNRKHLSGRIQQIKAKLTGSDMSLNEEPKSEAPGGIQRSIQSSQGYPESSDSQSSLSPQRRRIQSLPSLNYIEKVGSWNTNQSFDNSSMKLKLAVQTIPADADLNEEDRRRIEEIKRELLEGAEKAAKNLDSFNEHSGLMGANEHFRLQMTPSPLPDQYHVTGAQDSLEDSRVPPFQDFQLDPMTDGNIKAVVTVTSTFDQTPLTSGHRQLTTDPYTRVSDISASDPNRKTSKYGEEATKPIASITFSSRKRSSPLPTSFSPETAELPLLTRHVGYEKSLADPYYRENAYADPYIKDVTFSNPNRNDNSLADSNAKGKACTDVNYEEKSHDDPSDKGKPLDDSNNEYKPCNEEKPLADPYHIDTTFSEPYYKFRPQVDPYTDKPLVDPYSKDTCSDPYHKDTCSDPYHKDTCSDPYHKDTCSDPYHKDKPPLDSSYKEEPRSDLYQDSQPSATTIPHIIHNHSTMDYTIPQSAFRSDQNNIVVPEIQGQPKGHIHPGLSSEMERSYYMNKERFGEPVARPSKPTSVQEAIAGLEMSESPHKSHVNVKERTIPINTEKKDGRISSSSQEVKAEPAAVMSPTRKALSCIRVTISPKEELNVSGGMARSHNVHKNDTSHGQLSVRAGSPYFLHSPRTEEVTTSSNVLMEDKENIPGQAAIREHRRLPLSDATTQITTESPEKTTFSAEIYIEGSLKEASSSTSVKRTPERQSRIPLSSLSRATDQPLLLPYRPPGSPELFYIPFMDGGSRMSPVSTIESSHPGSNDAISPKFPADILGSATEKNPDASILRHKDGIYSKDQRLKTVWEKDGGDRRKTPVTDSFRDDDRTSYCSLQHSVSHPKPPSKDFQMENRDLSSARDNDGFFLLKPEVDYPQELQPSVGLLRQADHGAGIAGDLRRRDEHIQTSGGSIRKANYGDHGTRIPDDPRRRDKQGQTSGSSIRKADYGDHGTRIPDDPRRRDEQIPTTYGSIRKADYGDHGTRIADGPKKRDEQRQTSECLPRKANYGDHGSRIADGPRRRDEEIPTTDGSINKADYGGHGTRIPDGPRRKDEQIQTSRSPIDSQITSWDPKLKTVKKQVTYEDRSFSGGHSTNPRTESTLSQSVLSNQSLDDLWSQYTERRKSHLSESNSKLEVSLVERLDRLARLLQNPASYPLLDTKDGDLKIHRKENERRREAKKEEREKWYLKRFGVDARLVNGTLVRDETENQDGSISRLSESNGTTPSGGSLYSDFSEIRSGVTEESTGASEATTRTDGTTNSTISTIDTIRLINAFGPERVRPSSKLSRLYNTIDLQKERSEGTSKKGSRSSAGRGRSEDHHKSPSKVVDIDSISTSSSWESAPPMRSQNGRKVFNKGIQAGDLEIVTSATKRRTRDVGTTFPSPGGEMLEREIHGGSEVRSLKSKQYIASGLSWFIPVDDMKCDSRKENKLSGPGPAWYEPMTSAKPWREPLRERNQQAPAIKRAEDLINESELSKDNKRGQMFVRATLQESLKAHRPDFIFQSGERMKRLQLLSKERKLQSVFQNEREELFNQAARKGAPSYHASSTDPRTSQKMKSIPRKEMVQRSKRIYEQLPEVKKRKEEEKRRSEYETYRLKAQLFRKKVTNHILGRKTPWD</sequence>
<feature type="region of interest" description="Disordered" evidence="4">
    <location>
        <begin position="1192"/>
        <end position="1212"/>
    </location>
</feature>
<feature type="compositionally biased region" description="Basic and acidic residues" evidence="4">
    <location>
        <begin position="805"/>
        <end position="831"/>
    </location>
</feature>
<accession>A0AAV3AYY8</accession>
<feature type="region of interest" description="Disordered" evidence="4">
    <location>
        <begin position="688"/>
        <end position="748"/>
    </location>
</feature>
<feature type="region of interest" description="Disordered" evidence="4">
    <location>
        <begin position="1278"/>
        <end position="1454"/>
    </location>
</feature>
<feature type="region of interest" description="Disordered" evidence="4">
    <location>
        <begin position="188"/>
        <end position="250"/>
    </location>
</feature>
<protein>
    <recommendedName>
        <fullName evidence="6">ALMS motif domain-containing protein</fullName>
    </recommendedName>
</protein>
<feature type="region of interest" description="Disordered" evidence="4">
    <location>
        <begin position="805"/>
        <end position="833"/>
    </location>
</feature>
<feature type="compositionally biased region" description="Polar residues" evidence="4">
    <location>
        <begin position="425"/>
        <end position="434"/>
    </location>
</feature>
<feature type="compositionally biased region" description="Low complexity" evidence="4">
    <location>
        <begin position="1707"/>
        <end position="1720"/>
    </location>
</feature>
<dbReference type="GO" id="GO:0008017">
    <property type="term" value="F:microtubule binding"/>
    <property type="evidence" value="ECO:0007669"/>
    <property type="project" value="TreeGrafter"/>
</dbReference>
<dbReference type="GO" id="GO:0005813">
    <property type="term" value="C:centrosome"/>
    <property type="evidence" value="ECO:0007669"/>
    <property type="project" value="UniProtKB-SubCell"/>
</dbReference>
<dbReference type="EMBL" id="DYDO01000003">
    <property type="protein sequence ID" value="DBA29537.1"/>
    <property type="molecule type" value="Genomic_DNA"/>
</dbReference>
<organism evidence="7 8">
    <name type="scientific">Pyxicephalus adspersus</name>
    <name type="common">African bullfrog</name>
    <dbReference type="NCBI Taxonomy" id="30357"/>
    <lineage>
        <taxon>Eukaryota</taxon>
        <taxon>Metazoa</taxon>
        <taxon>Chordata</taxon>
        <taxon>Craniata</taxon>
        <taxon>Vertebrata</taxon>
        <taxon>Euteleostomi</taxon>
        <taxon>Amphibia</taxon>
        <taxon>Batrachia</taxon>
        <taxon>Anura</taxon>
        <taxon>Neobatrachia</taxon>
        <taxon>Ranoidea</taxon>
        <taxon>Pyxicephalidae</taxon>
        <taxon>Pyxicephalinae</taxon>
        <taxon>Pyxicephalus</taxon>
    </lineage>
</organism>
<dbReference type="GO" id="GO:0005829">
    <property type="term" value="C:cytosol"/>
    <property type="evidence" value="ECO:0007669"/>
    <property type="project" value="TreeGrafter"/>
</dbReference>
<gene>
    <name evidence="7" type="ORF">GDO54_009759</name>
</gene>
<keyword evidence="2" id="KW-0963">Cytoplasm</keyword>
<evidence type="ECO:0000256" key="5">
    <source>
        <dbReference type="SAM" id="SignalP"/>
    </source>
</evidence>
<feature type="compositionally biased region" description="Low complexity" evidence="4">
    <location>
        <begin position="226"/>
        <end position="236"/>
    </location>
</feature>
<dbReference type="GO" id="GO:0005814">
    <property type="term" value="C:centriole"/>
    <property type="evidence" value="ECO:0007669"/>
    <property type="project" value="TreeGrafter"/>
</dbReference>
<dbReference type="InterPro" id="IPR029299">
    <property type="entry name" value="ALMS_motif"/>
</dbReference>
<dbReference type="PANTHER" id="PTHR21553">
    <property type="entry name" value="ALMS1-RELATED"/>
    <property type="match status" value="1"/>
</dbReference>
<feature type="chain" id="PRO_5043393921" description="ALMS motif domain-containing protein" evidence="5">
    <location>
        <begin position="20"/>
        <end position="1999"/>
    </location>
</feature>
<feature type="region of interest" description="Disordered" evidence="4">
    <location>
        <begin position="21"/>
        <end position="44"/>
    </location>
</feature>
<evidence type="ECO:0000256" key="3">
    <source>
        <dbReference type="ARBA" id="ARBA00023212"/>
    </source>
</evidence>
<feature type="compositionally biased region" description="Basic and acidic residues" evidence="4">
    <location>
        <begin position="1326"/>
        <end position="1347"/>
    </location>
</feature>
<dbReference type="PANTHER" id="PTHR21553:SF22">
    <property type="entry name" value="CENTROSOME-ASSOCIATED PROTEIN ALMS1"/>
    <property type="match status" value="1"/>
</dbReference>
<feature type="compositionally biased region" description="Polar residues" evidence="4">
    <location>
        <begin position="213"/>
        <end position="225"/>
    </location>
</feature>
<evidence type="ECO:0000313" key="7">
    <source>
        <dbReference type="EMBL" id="DBA29537.1"/>
    </source>
</evidence>
<feature type="compositionally biased region" description="Polar residues" evidence="4">
    <location>
        <begin position="1438"/>
        <end position="1451"/>
    </location>
</feature>
<dbReference type="Proteomes" id="UP001181693">
    <property type="component" value="Unassembled WGS sequence"/>
</dbReference>
<comment type="subcellular location">
    <subcellularLocation>
        <location evidence="1">Cytoplasm</location>
        <location evidence="1">Cytoskeleton</location>
        <location evidence="1">Microtubule organizing center</location>
        <location evidence="1">Centrosome</location>
    </subcellularLocation>
</comment>
<feature type="region of interest" description="Disordered" evidence="4">
    <location>
        <begin position="403"/>
        <end position="448"/>
    </location>
</feature>
<feature type="compositionally biased region" description="Basic and acidic residues" evidence="4">
    <location>
        <begin position="240"/>
        <end position="250"/>
    </location>
</feature>
<feature type="compositionally biased region" description="Low complexity" evidence="4">
    <location>
        <begin position="436"/>
        <end position="445"/>
    </location>
</feature>
<keyword evidence="5" id="KW-0732">Signal</keyword>
<evidence type="ECO:0000256" key="4">
    <source>
        <dbReference type="SAM" id="MobiDB-lite"/>
    </source>
</evidence>
<feature type="compositionally biased region" description="Polar residues" evidence="4">
    <location>
        <begin position="1926"/>
        <end position="1938"/>
    </location>
</feature>
<feature type="compositionally biased region" description="Low complexity" evidence="4">
    <location>
        <begin position="1624"/>
        <end position="1643"/>
    </location>
</feature>
<feature type="region of interest" description="Disordered" evidence="4">
    <location>
        <begin position="1467"/>
        <end position="1488"/>
    </location>
</feature>
<feature type="region of interest" description="Disordered" evidence="4">
    <location>
        <begin position="630"/>
        <end position="649"/>
    </location>
</feature>
<dbReference type="Pfam" id="PF15309">
    <property type="entry name" value="ALMS_motif"/>
    <property type="match status" value="1"/>
</dbReference>
<feature type="compositionally biased region" description="Polar residues" evidence="4">
    <location>
        <begin position="589"/>
        <end position="613"/>
    </location>
</feature>
<feature type="region of interest" description="Disordered" evidence="4">
    <location>
        <begin position="589"/>
        <end position="623"/>
    </location>
</feature>
<evidence type="ECO:0000313" key="8">
    <source>
        <dbReference type="Proteomes" id="UP001181693"/>
    </source>
</evidence>
<reference evidence="7" key="1">
    <citation type="thesis" date="2020" institute="ProQuest LLC" country="789 East Eisenhower Parkway, Ann Arbor, MI, USA">
        <title>Comparative Genomics and Chromosome Evolution.</title>
        <authorList>
            <person name="Mudd A.B."/>
        </authorList>
    </citation>
    <scope>NUCLEOTIDE SEQUENCE</scope>
    <source>
        <strain evidence="7">1538</strain>
        <tissue evidence="7">Blood</tissue>
    </source>
</reference>
<evidence type="ECO:0000259" key="6">
    <source>
        <dbReference type="Pfam" id="PF15309"/>
    </source>
</evidence>
<keyword evidence="3" id="KW-0206">Cytoskeleton</keyword>
<name>A0AAV3AYY8_PYXAD</name>
<feature type="compositionally biased region" description="Basic and acidic residues" evidence="4">
    <location>
        <begin position="614"/>
        <end position="623"/>
    </location>
</feature>
<feature type="signal peptide" evidence="5">
    <location>
        <begin position="1"/>
        <end position="19"/>
    </location>
</feature>
<feature type="compositionally biased region" description="Polar residues" evidence="4">
    <location>
        <begin position="1472"/>
        <end position="1488"/>
    </location>
</feature>
<feature type="region of interest" description="Disordered" evidence="4">
    <location>
        <begin position="307"/>
        <end position="346"/>
    </location>
</feature>
<feature type="compositionally biased region" description="Basic and acidic residues" evidence="4">
    <location>
        <begin position="1942"/>
        <end position="1971"/>
    </location>
</feature>
<feature type="compositionally biased region" description="Basic and acidic residues" evidence="4">
    <location>
        <begin position="1299"/>
        <end position="1317"/>
    </location>
</feature>
<feature type="compositionally biased region" description="Polar residues" evidence="4">
    <location>
        <begin position="1592"/>
        <end position="1611"/>
    </location>
</feature>
<feature type="compositionally biased region" description="Basic and acidic residues" evidence="4">
    <location>
        <begin position="1389"/>
        <end position="1407"/>
    </location>
</feature>
<feature type="compositionally biased region" description="Polar residues" evidence="4">
    <location>
        <begin position="688"/>
        <end position="699"/>
    </location>
</feature>
<feature type="region of interest" description="Disordered" evidence="4">
    <location>
        <begin position="1679"/>
        <end position="1732"/>
    </location>
</feature>
<feature type="compositionally biased region" description="Basic and acidic residues" evidence="4">
    <location>
        <begin position="1356"/>
        <end position="1379"/>
    </location>
</feature>
<dbReference type="GO" id="GO:0046599">
    <property type="term" value="P:regulation of centriole replication"/>
    <property type="evidence" value="ECO:0007669"/>
    <property type="project" value="TreeGrafter"/>
</dbReference>
<evidence type="ECO:0000256" key="2">
    <source>
        <dbReference type="ARBA" id="ARBA00022490"/>
    </source>
</evidence>
<feature type="region of interest" description="Disordered" evidence="4">
    <location>
        <begin position="1589"/>
        <end position="1643"/>
    </location>
</feature>
<keyword evidence="8" id="KW-1185">Reference proteome</keyword>
<feature type="domain" description="ALMS motif" evidence="6">
    <location>
        <begin position="1866"/>
        <end position="1995"/>
    </location>
</feature>
<evidence type="ECO:0000256" key="1">
    <source>
        <dbReference type="ARBA" id="ARBA00004300"/>
    </source>
</evidence>
<feature type="region of interest" description="Disordered" evidence="4">
    <location>
        <begin position="1917"/>
        <end position="1971"/>
    </location>
</feature>
<feature type="compositionally biased region" description="Low complexity" evidence="4">
    <location>
        <begin position="188"/>
        <end position="199"/>
    </location>
</feature>